<dbReference type="Gene3D" id="3.30.565.10">
    <property type="entry name" value="Histidine kinase-like ATPase, C-terminal domain"/>
    <property type="match status" value="1"/>
</dbReference>
<reference evidence="12 13" key="1">
    <citation type="submission" date="2017-10" db="EMBL/GenBank/DDBJ databases">
        <title>Comparative genomics between pathogenic Norcardia.</title>
        <authorList>
            <person name="Zeng L."/>
        </authorList>
    </citation>
    <scope>NUCLEOTIDE SEQUENCE [LARGE SCALE GENOMIC DNA]</scope>
    <source>
        <strain evidence="12 13">NC_YFY_NT001</strain>
    </source>
</reference>
<protein>
    <recommendedName>
        <fullName evidence="2">histidine kinase</fullName>
        <ecNumber evidence="2">2.7.13.3</ecNumber>
    </recommendedName>
</protein>
<evidence type="ECO:0000313" key="13">
    <source>
        <dbReference type="Proteomes" id="UP000221961"/>
    </source>
</evidence>
<dbReference type="InterPro" id="IPR050482">
    <property type="entry name" value="Sensor_HK_TwoCompSys"/>
</dbReference>
<keyword evidence="3" id="KW-0597">Phosphoprotein</keyword>
<dbReference type="Pfam" id="PF07730">
    <property type="entry name" value="HisKA_3"/>
    <property type="match status" value="1"/>
</dbReference>
<feature type="transmembrane region" description="Helical" evidence="10">
    <location>
        <begin position="367"/>
        <end position="388"/>
    </location>
</feature>
<dbReference type="GO" id="GO:0046983">
    <property type="term" value="F:protein dimerization activity"/>
    <property type="evidence" value="ECO:0007669"/>
    <property type="project" value="InterPro"/>
</dbReference>
<evidence type="ECO:0000256" key="3">
    <source>
        <dbReference type="ARBA" id="ARBA00022553"/>
    </source>
</evidence>
<keyword evidence="9" id="KW-0175">Coiled coil</keyword>
<keyword evidence="5" id="KW-0547">Nucleotide-binding</keyword>
<evidence type="ECO:0000256" key="8">
    <source>
        <dbReference type="ARBA" id="ARBA00023012"/>
    </source>
</evidence>
<dbReference type="RefSeq" id="WP_098696680.1">
    <property type="nucleotide sequence ID" value="NZ_CP023778.1"/>
</dbReference>
<dbReference type="KEGG" id="ntp:CRH09_29345"/>
<dbReference type="GO" id="GO:0005524">
    <property type="term" value="F:ATP binding"/>
    <property type="evidence" value="ECO:0007669"/>
    <property type="project" value="UniProtKB-KW"/>
</dbReference>
<evidence type="ECO:0000256" key="2">
    <source>
        <dbReference type="ARBA" id="ARBA00012438"/>
    </source>
</evidence>
<feature type="transmembrane region" description="Helical" evidence="10">
    <location>
        <begin position="160"/>
        <end position="181"/>
    </location>
</feature>
<dbReference type="Gene3D" id="1.20.5.1930">
    <property type="match status" value="1"/>
</dbReference>
<gene>
    <name evidence="12" type="ORF">CRH09_29345</name>
</gene>
<dbReference type="PANTHER" id="PTHR24421">
    <property type="entry name" value="NITRATE/NITRITE SENSOR PROTEIN NARX-RELATED"/>
    <property type="match status" value="1"/>
</dbReference>
<dbReference type="GO" id="GO:0016020">
    <property type="term" value="C:membrane"/>
    <property type="evidence" value="ECO:0007669"/>
    <property type="project" value="InterPro"/>
</dbReference>
<dbReference type="Proteomes" id="UP000221961">
    <property type="component" value="Chromosome"/>
</dbReference>
<dbReference type="PANTHER" id="PTHR24421:SF10">
    <property type="entry name" value="NITRATE_NITRITE SENSOR PROTEIN NARQ"/>
    <property type="match status" value="1"/>
</dbReference>
<evidence type="ECO:0000256" key="4">
    <source>
        <dbReference type="ARBA" id="ARBA00022679"/>
    </source>
</evidence>
<dbReference type="GO" id="GO:0000155">
    <property type="term" value="F:phosphorelay sensor kinase activity"/>
    <property type="evidence" value="ECO:0007669"/>
    <property type="project" value="InterPro"/>
</dbReference>
<feature type="transmembrane region" description="Helical" evidence="10">
    <location>
        <begin position="134"/>
        <end position="154"/>
    </location>
</feature>
<evidence type="ECO:0000256" key="1">
    <source>
        <dbReference type="ARBA" id="ARBA00000085"/>
    </source>
</evidence>
<dbReference type="SMART" id="SM00387">
    <property type="entry name" value="HATPase_c"/>
    <property type="match status" value="1"/>
</dbReference>
<dbReference type="SUPFAM" id="SSF55874">
    <property type="entry name" value="ATPase domain of HSP90 chaperone/DNA topoisomerase II/histidine kinase"/>
    <property type="match status" value="1"/>
</dbReference>
<feature type="transmembrane region" description="Helical" evidence="10">
    <location>
        <begin position="27"/>
        <end position="48"/>
    </location>
</feature>
<dbReference type="Pfam" id="PF13796">
    <property type="entry name" value="Sensor"/>
    <property type="match status" value="1"/>
</dbReference>
<evidence type="ECO:0000256" key="7">
    <source>
        <dbReference type="ARBA" id="ARBA00022840"/>
    </source>
</evidence>
<dbReference type="EMBL" id="CP023778">
    <property type="protein sequence ID" value="ATL69668.1"/>
    <property type="molecule type" value="Genomic_DNA"/>
</dbReference>
<keyword evidence="10" id="KW-0472">Membrane</keyword>
<evidence type="ECO:0000256" key="5">
    <source>
        <dbReference type="ARBA" id="ARBA00022741"/>
    </source>
</evidence>
<keyword evidence="10" id="KW-1133">Transmembrane helix</keyword>
<keyword evidence="6 12" id="KW-0418">Kinase</keyword>
<dbReference type="InterPro" id="IPR036890">
    <property type="entry name" value="HATPase_C_sf"/>
</dbReference>
<keyword evidence="10" id="KW-0812">Transmembrane</keyword>
<keyword evidence="4" id="KW-0808">Transferase</keyword>
<comment type="catalytic activity">
    <reaction evidence="1">
        <text>ATP + protein L-histidine = ADP + protein N-phospho-L-histidine.</text>
        <dbReference type="EC" id="2.7.13.3"/>
    </reaction>
</comment>
<feature type="coiled-coil region" evidence="9">
    <location>
        <begin position="408"/>
        <end position="435"/>
    </location>
</feature>
<proteinExistence type="predicted"/>
<dbReference type="AlphaFoldDB" id="A0A291RQZ3"/>
<dbReference type="InterPro" id="IPR011712">
    <property type="entry name" value="Sig_transdc_His_kin_sub3_dim/P"/>
</dbReference>
<keyword evidence="8" id="KW-0902">Two-component regulatory system</keyword>
<name>A0A291RQZ3_9NOCA</name>
<dbReference type="EC" id="2.7.13.3" evidence="2"/>
<dbReference type="GeneID" id="88361402"/>
<evidence type="ECO:0000256" key="6">
    <source>
        <dbReference type="ARBA" id="ARBA00022777"/>
    </source>
</evidence>
<keyword evidence="7" id="KW-0067">ATP-binding</keyword>
<dbReference type="InterPro" id="IPR025828">
    <property type="entry name" value="Put_sensor_dom"/>
</dbReference>
<dbReference type="Pfam" id="PF02518">
    <property type="entry name" value="HATPase_c"/>
    <property type="match status" value="1"/>
</dbReference>
<feature type="domain" description="Histidine kinase/HSP90-like ATPase" evidence="11">
    <location>
        <begin position="539"/>
        <end position="629"/>
    </location>
</feature>
<dbReference type="CDD" id="cd16917">
    <property type="entry name" value="HATPase_UhpB-NarQ-NarX-like"/>
    <property type="match status" value="1"/>
</dbReference>
<evidence type="ECO:0000259" key="11">
    <source>
        <dbReference type="SMART" id="SM00387"/>
    </source>
</evidence>
<evidence type="ECO:0000256" key="9">
    <source>
        <dbReference type="SAM" id="Coils"/>
    </source>
</evidence>
<accession>A0A291RQZ3</accession>
<sequence>MRVRRIYDHARAVGRGLIRFTLGPVELLVFAISTVAIAGTCVGLVFLYPPVAVRARPLTALARRLSGAWSGVPIAAPYRPAPAPPVRDADGLYRTPDGAVFPSARTAAFGRMSRWVWTDPATWRDLLWSLTDPFVGGALAIAPAALLCAGVAALSLWHGVLGAIAGVACLAVGWLGAPGLLRLHGRWTRLLLAPASPTAVGRGVVWRRRLGAGVLSGVRCVMLAGLSLLALPQLATLLVAVVFTGPVVTSWVLAKARWLPNLFRQLAFDWSGREITTPYLSTPRLERDPAGSRSSSAWWGTFAGQARALWYDPSSGRDLLWLICQPLAAPVLLLPAALIGYGCWGLVLPVLEQPLGATLSPWYGELFGSTVAALIAGLALTAAGLAAAPRLLQLHGRWLSVLLAPTARARLLADRERLAARVERLTETRTAATETLAAELRRIERDLHDGAQARLVAMGMTLGAVEELVDRDPRAAKELVAQARQASVSALAELRALVRGIHPPVLAERGLIDAVRALALDSPVPVRVDADLPGPVDPPAESALYFAVTEVLTNAIRHAQARHIEIGIHRHDATLRITVRDDGIGGADPRRGSGLHGVERRLSSFDGRVVVDSPVGGPTIVTMELPCALSSRRTSSSSETA</sequence>
<evidence type="ECO:0000256" key="10">
    <source>
        <dbReference type="SAM" id="Phobius"/>
    </source>
</evidence>
<organism evidence="12 13">
    <name type="scientific">Nocardia terpenica</name>
    <dbReference type="NCBI Taxonomy" id="455432"/>
    <lineage>
        <taxon>Bacteria</taxon>
        <taxon>Bacillati</taxon>
        <taxon>Actinomycetota</taxon>
        <taxon>Actinomycetes</taxon>
        <taxon>Mycobacteriales</taxon>
        <taxon>Nocardiaceae</taxon>
        <taxon>Nocardia</taxon>
    </lineage>
</organism>
<evidence type="ECO:0000313" key="12">
    <source>
        <dbReference type="EMBL" id="ATL69668.1"/>
    </source>
</evidence>
<feature type="transmembrane region" description="Helical" evidence="10">
    <location>
        <begin position="237"/>
        <end position="254"/>
    </location>
</feature>
<feature type="transmembrane region" description="Helical" evidence="10">
    <location>
        <begin position="319"/>
        <end position="347"/>
    </location>
</feature>
<dbReference type="InterPro" id="IPR003594">
    <property type="entry name" value="HATPase_dom"/>
</dbReference>